<dbReference type="GO" id="GO:0005886">
    <property type="term" value="C:plasma membrane"/>
    <property type="evidence" value="ECO:0007669"/>
    <property type="project" value="InterPro"/>
</dbReference>
<evidence type="ECO:0000256" key="1">
    <source>
        <dbReference type="SAM" id="Phobius"/>
    </source>
</evidence>
<dbReference type="STRING" id="211165.GCA_000317285_02989"/>
<proteinExistence type="predicted"/>
<dbReference type="OrthoDB" id="427758at2"/>
<dbReference type="EMBL" id="RSCJ01000001">
    <property type="protein sequence ID" value="RUR87025.1"/>
    <property type="molecule type" value="Genomic_DNA"/>
</dbReference>
<evidence type="ECO:0000313" key="2">
    <source>
        <dbReference type="EMBL" id="RUR87025.1"/>
    </source>
</evidence>
<dbReference type="RefSeq" id="WP_016872729.1">
    <property type="nucleotide sequence ID" value="NZ_AJLN01000083.1"/>
</dbReference>
<feature type="transmembrane region" description="Helical" evidence="1">
    <location>
        <begin position="62"/>
        <end position="84"/>
    </location>
</feature>
<dbReference type="InterPro" id="IPR011726">
    <property type="entry name" value="KdpF"/>
</dbReference>
<keyword evidence="1" id="KW-0812">Transmembrane</keyword>
<dbReference type="AlphaFoldDB" id="A0A3S0Y7E2"/>
<keyword evidence="1" id="KW-1133">Transmembrane helix</keyword>
<organism evidence="2 3">
    <name type="scientific">Chlorogloeopsis fritschii PCC 6912</name>
    <dbReference type="NCBI Taxonomy" id="211165"/>
    <lineage>
        <taxon>Bacteria</taxon>
        <taxon>Bacillati</taxon>
        <taxon>Cyanobacteriota</taxon>
        <taxon>Cyanophyceae</taxon>
        <taxon>Nostocales</taxon>
        <taxon>Chlorogloeopsidaceae</taxon>
        <taxon>Chlorogloeopsis</taxon>
    </lineage>
</organism>
<evidence type="ECO:0008006" key="4">
    <source>
        <dbReference type="Google" id="ProtNLM"/>
    </source>
</evidence>
<accession>A0A3S0Y7E2</accession>
<evidence type="ECO:0000313" key="3">
    <source>
        <dbReference type="Proteomes" id="UP000268857"/>
    </source>
</evidence>
<dbReference type="NCBIfam" id="TIGR02115">
    <property type="entry name" value="potass_kdpF"/>
    <property type="match status" value="1"/>
</dbReference>
<gene>
    <name evidence="2" type="ORF">PCC6912_04680</name>
</gene>
<reference evidence="2 3" key="1">
    <citation type="journal article" date="2019" name="Genome Biol. Evol.">
        <title>Day and night: Metabolic profiles and evolutionary relationships of six axenic non-marine cyanobacteria.</title>
        <authorList>
            <person name="Will S.E."/>
            <person name="Henke P."/>
            <person name="Boedeker C."/>
            <person name="Huang S."/>
            <person name="Brinkmann H."/>
            <person name="Rohde M."/>
            <person name="Jarek M."/>
            <person name="Friedl T."/>
            <person name="Seufert S."/>
            <person name="Schumacher M."/>
            <person name="Overmann J."/>
            <person name="Neumann-Schaal M."/>
            <person name="Petersen J."/>
        </authorList>
    </citation>
    <scope>NUCLEOTIDE SEQUENCE [LARGE SCALE GENOMIC DNA]</scope>
    <source>
        <strain evidence="2 3">PCC 6912</strain>
    </source>
</reference>
<name>A0A3S0Y7E2_CHLFR</name>
<sequence length="89" mass="10211">MKQINLSRKFLSTDVIEAISFIWLQWRKQKLPLAIFIGLCLNLIIAPVVYATAEGTLERRSAWAIGILGLVTLALIIYLFFVVFQPERF</sequence>
<protein>
    <recommendedName>
        <fullName evidence="4">Potassium-transporting ATPase subunit F</fullName>
    </recommendedName>
</protein>
<dbReference type="Pfam" id="PF09604">
    <property type="entry name" value="Potass_KdpF"/>
    <property type="match status" value="1"/>
</dbReference>
<keyword evidence="3" id="KW-1185">Reference proteome</keyword>
<comment type="caution">
    <text evidence="2">The sequence shown here is derived from an EMBL/GenBank/DDBJ whole genome shotgun (WGS) entry which is preliminary data.</text>
</comment>
<feature type="transmembrane region" description="Helical" evidence="1">
    <location>
        <begin position="31"/>
        <end position="50"/>
    </location>
</feature>
<dbReference type="GO" id="GO:0008556">
    <property type="term" value="F:P-type potassium transmembrane transporter activity"/>
    <property type="evidence" value="ECO:0007669"/>
    <property type="project" value="InterPro"/>
</dbReference>
<keyword evidence="1" id="KW-0472">Membrane</keyword>
<dbReference type="Proteomes" id="UP000268857">
    <property type="component" value="Unassembled WGS sequence"/>
</dbReference>